<dbReference type="OrthoDB" id="5348860at2"/>
<dbReference type="RefSeq" id="WP_085284198.1">
    <property type="nucleotide sequence ID" value="NZ_FOBI01000003.1"/>
</dbReference>
<gene>
    <name evidence="2" type="ORF">SAMN05216262_103164</name>
</gene>
<dbReference type="AlphaFoldDB" id="A0A1H7KLP0"/>
<name>A0A1H7KLP0_9GAMM</name>
<accession>A0A1H7KLP0</accession>
<evidence type="ECO:0000259" key="1">
    <source>
        <dbReference type="Pfam" id="PF03724"/>
    </source>
</evidence>
<dbReference type="PROSITE" id="PS51257">
    <property type="entry name" value="PROKAR_LIPOPROTEIN"/>
    <property type="match status" value="1"/>
</dbReference>
<dbReference type="InterPro" id="IPR005184">
    <property type="entry name" value="DUF306_Meta_HslJ"/>
</dbReference>
<dbReference type="InterPro" id="IPR053147">
    <property type="entry name" value="Hsp_HslJ-like"/>
</dbReference>
<organism evidence="2 3">
    <name type="scientific">Colwellia chukchiensis</name>
    <dbReference type="NCBI Taxonomy" id="641665"/>
    <lineage>
        <taxon>Bacteria</taxon>
        <taxon>Pseudomonadati</taxon>
        <taxon>Pseudomonadota</taxon>
        <taxon>Gammaproteobacteria</taxon>
        <taxon>Alteromonadales</taxon>
        <taxon>Colwelliaceae</taxon>
        <taxon>Colwellia</taxon>
    </lineage>
</organism>
<proteinExistence type="predicted"/>
<dbReference type="STRING" id="641665.GCA_002104455_02629"/>
<keyword evidence="2" id="KW-0449">Lipoprotein</keyword>
<dbReference type="Proteomes" id="UP000199297">
    <property type="component" value="Unassembled WGS sequence"/>
</dbReference>
<dbReference type="PANTHER" id="PTHR35535:SF1">
    <property type="entry name" value="HEAT SHOCK PROTEIN HSLJ"/>
    <property type="match status" value="1"/>
</dbReference>
<keyword evidence="3" id="KW-1185">Reference proteome</keyword>
<protein>
    <submittedName>
        <fullName evidence="2">Putative lipoprotein</fullName>
    </submittedName>
</protein>
<dbReference type="PANTHER" id="PTHR35535">
    <property type="entry name" value="HEAT SHOCK PROTEIN HSLJ"/>
    <property type="match status" value="1"/>
</dbReference>
<sequence length="165" mass="18576">MSNRQTLTRVFLTCATLTLLGCSGTITERNNTNNHNTASTAAANATLTETYWRLVELDGIKIKMADNQARESHLIFHQKDQRITGFSGCNHFFGHYSSVEQSRNTGSLVFNAVATTQMACPDLHQNEQQFLSLFQGKLHFDISAQGLTLHDKNHKRLAQFHAVYF</sequence>
<feature type="domain" description="DUF306" evidence="1">
    <location>
        <begin position="45"/>
        <end position="160"/>
    </location>
</feature>
<evidence type="ECO:0000313" key="2">
    <source>
        <dbReference type="EMBL" id="SEK86857.1"/>
    </source>
</evidence>
<reference evidence="3" key="1">
    <citation type="submission" date="2016-10" db="EMBL/GenBank/DDBJ databases">
        <authorList>
            <person name="Varghese N."/>
            <person name="Submissions S."/>
        </authorList>
    </citation>
    <scope>NUCLEOTIDE SEQUENCE [LARGE SCALE GENOMIC DNA]</scope>
    <source>
        <strain evidence="3">CGMCC 1.9127</strain>
    </source>
</reference>
<evidence type="ECO:0000313" key="3">
    <source>
        <dbReference type="Proteomes" id="UP000199297"/>
    </source>
</evidence>
<dbReference type="EMBL" id="FOBI01000003">
    <property type="protein sequence ID" value="SEK86857.1"/>
    <property type="molecule type" value="Genomic_DNA"/>
</dbReference>
<dbReference type="Pfam" id="PF03724">
    <property type="entry name" value="META"/>
    <property type="match status" value="1"/>
</dbReference>
<dbReference type="InterPro" id="IPR038670">
    <property type="entry name" value="HslJ-like_sf"/>
</dbReference>
<dbReference type="Gene3D" id="2.40.128.270">
    <property type="match status" value="1"/>
</dbReference>